<keyword evidence="3" id="KW-1185">Reference proteome</keyword>
<dbReference type="EMBL" id="BSET01000001">
    <property type="protein sequence ID" value="GLK01600.1"/>
    <property type="molecule type" value="Genomic_DNA"/>
</dbReference>
<evidence type="ECO:0000313" key="3">
    <source>
        <dbReference type="Proteomes" id="UP001142325"/>
    </source>
</evidence>
<gene>
    <name evidence="2" type="ORF">GCM10017596_13150</name>
</gene>
<proteinExistence type="predicted"/>
<accession>A0A9W6HSK6</accession>
<feature type="transmembrane region" description="Helical" evidence="1">
    <location>
        <begin position="60"/>
        <end position="90"/>
    </location>
</feature>
<keyword evidence="1" id="KW-0472">Membrane</keyword>
<keyword evidence="1" id="KW-1133">Transmembrane helix</keyword>
<protein>
    <recommendedName>
        <fullName evidence="4">DUF4190 domain-containing protein</fullName>
    </recommendedName>
</protein>
<dbReference type="RefSeq" id="WP_204939237.1">
    <property type="nucleotide sequence ID" value="NZ_BAAAUM010000001.1"/>
</dbReference>
<evidence type="ECO:0000313" key="2">
    <source>
        <dbReference type="EMBL" id="GLK01600.1"/>
    </source>
</evidence>
<organism evidence="2 3">
    <name type="scientific">Microbacterium keratanolyticum</name>
    <dbReference type="NCBI Taxonomy" id="67574"/>
    <lineage>
        <taxon>Bacteria</taxon>
        <taxon>Bacillati</taxon>
        <taxon>Actinomycetota</taxon>
        <taxon>Actinomycetes</taxon>
        <taxon>Micrococcales</taxon>
        <taxon>Microbacteriaceae</taxon>
        <taxon>Microbacterium</taxon>
    </lineage>
</organism>
<keyword evidence="1" id="KW-0812">Transmembrane</keyword>
<reference evidence="2" key="2">
    <citation type="submission" date="2023-01" db="EMBL/GenBank/DDBJ databases">
        <authorList>
            <person name="Sun Q."/>
            <person name="Evtushenko L."/>
        </authorList>
    </citation>
    <scope>NUCLEOTIDE SEQUENCE</scope>
    <source>
        <strain evidence="2">VKM Ac-1958</strain>
    </source>
</reference>
<comment type="caution">
    <text evidence="2">The sequence shown here is derived from an EMBL/GenBank/DDBJ whole genome shotgun (WGS) entry which is preliminary data.</text>
</comment>
<sequence length="114" mass="11142">MTSPITPAPVPAPVTAPAEPARGLTIAGFVLAFLIAPLGAILSIVALVKINKAGGSSKGLAIAGIIIGALGTIGWIVTIIVSTAILGAAVEMVGTCLDLGPGVWDVDGATITCE</sequence>
<reference evidence="2" key="1">
    <citation type="journal article" date="2014" name="Int. J. Syst. Evol. Microbiol.">
        <title>Complete genome sequence of Corynebacterium casei LMG S-19264T (=DSM 44701T), isolated from a smear-ripened cheese.</title>
        <authorList>
            <consortium name="US DOE Joint Genome Institute (JGI-PGF)"/>
            <person name="Walter F."/>
            <person name="Albersmeier A."/>
            <person name="Kalinowski J."/>
            <person name="Ruckert C."/>
        </authorList>
    </citation>
    <scope>NUCLEOTIDE SEQUENCE</scope>
    <source>
        <strain evidence="2">VKM Ac-1958</strain>
    </source>
</reference>
<name>A0A9W6HSK6_9MICO</name>
<evidence type="ECO:0000256" key="1">
    <source>
        <dbReference type="SAM" id="Phobius"/>
    </source>
</evidence>
<dbReference type="AlphaFoldDB" id="A0A9W6HSK6"/>
<dbReference type="Proteomes" id="UP001142325">
    <property type="component" value="Unassembled WGS sequence"/>
</dbReference>
<feature type="transmembrane region" description="Helical" evidence="1">
    <location>
        <begin position="26"/>
        <end position="48"/>
    </location>
</feature>
<evidence type="ECO:0008006" key="4">
    <source>
        <dbReference type="Google" id="ProtNLM"/>
    </source>
</evidence>